<dbReference type="AlphaFoldDB" id="A0A4S1CES1"/>
<dbReference type="InterPro" id="IPR015943">
    <property type="entry name" value="WD40/YVTN_repeat-like_dom_sf"/>
</dbReference>
<dbReference type="PANTHER" id="PTHR47197">
    <property type="entry name" value="PROTEIN NIRF"/>
    <property type="match status" value="1"/>
</dbReference>
<evidence type="ECO:0000313" key="2">
    <source>
        <dbReference type="Proteomes" id="UP000306416"/>
    </source>
</evidence>
<keyword evidence="2" id="KW-1185">Reference proteome</keyword>
<dbReference type="PANTHER" id="PTHR47197:SF3">
    <property type="entry name" value="DIHYDRO-HEME D1 DEHYDROGENASE"/>
    <property type="match status" value="1"/>
</dbReference>
<reference evidence="1 2" key="1">
    <citation type="submission" date="2019-04" db="EMBL/GenBank/DDBJ databases">
        <title>Geobacter oryzae sp. nov., ferric-reducing bacteria isolated from paddy soil.</title>
        <authorList>
            <person name="Xu Z."/>
            <person name="Masuda Y."/>
            <person name="Itoh H."/>
            <person name="Senoo K."/>
        </authorList>
    </citation>
    <scope>NUCLEOTIDE SEQUENCE [LARGE SCALE GENOMIC DNA]</scope>
    <source>
        <strain evidence="1 2">Red111</strain>
    </source>
</reference>
<proteinExistence type="predicted"/>
<evidence type="ECO:0000313" key="1">
    <source>
        <dbReference type="EMBL" id="TGU71540.1"/>
    </source>
</evidence>
<organism evidence="1 2">
    <name type="scientific">Geomonas terrae</name>
    <dbReference type="NCBI Taxonomy" id="2562681"/>
    <lineage>
        <taxon>Bacteria</taxon>
        <taxon>Pseudomonadati</taxon>
        <taxon>Thermodesulfobacteriota</taxon>
        <taxon>Desulfuromonadia</taxon>
        <taxon>Geobacterales</taxon>
        <taxon>Geobacteraceae</taxon>
        <taxon>Geomonas</taxon>
    </lineage>
</organism>
<evidence type="ECO:0008006" key="3">
    <source>
        <dbReference type="Google" id="ProtNLM"/>
    </source>
</evidence>
<dbReference type="SUPFAM" id="SSF51004">
    <property type="entry name" value="C-terminal (heme d1) domain of cytochrome cd1-nitrite reductase"/>
    <property type="match status" value="1"/>
</dbReference>
<dbReference type="Gene3D" id="2.130.10.10">
    <property type="entry name" value="YVTN repeat-like/Quinoprotein amine dehydrogenase"/>
    <property type="match status" value="2"/>
</dbReference>
<dbReference type="InterPro" id="IPR051200">
    <property type="entry name" value="Host-pathogen_enzymatic-act"/>
</dbReference>
<dbReference type="PROSITE" id="PS51257">
    <property type="entry name" value="PROKAR_LIPOPROTEIN"/>
    <property type="match status" value="1"/>
</dbReference>
<dbReference type="EMBL" id="SRSC01000003">
    <property type="protein sequence ID" value="TGU71540.1"/>
    <property type="molecule type" value="Genomic_DNA"/>
</dbReference>
<protein>
    <recommendedName>
        <fullName evidence="3">YncE family protein</fullName>
    </recommendedName>
</protein>
<dbReference type="Proteomes" id="UP000306416">
    <property type="component" value="Unassembled WGS sequence"/>
</dbReference>
<name>A0A4S1CES1_9BACT</name>
<sequence length="465" mass="50632">MKIRLIAIVLAAFLAGCQTQLVSLRQPLVEEGELYLYTRPFPPAAERLSFTLEGISAVREDGAEFPVSLALKEVRPAELTRQRFLGSSTLPPGSYTGLALRISHPLLRREEGSAALQAPERVTINAPFTVQKQKALLLSLSFDYDNSIGAGFRFTPVFTVREPRRPVVGLAGYVTIPEANAIAVFDKQSAEVAGFIATGKAPRGLIFDQQRRRAYVALSGDDALQVIDMVTGEEVRRIRLTPGDSPEELALSPDGKTLLSVNKGSNTVSFVDPQGYFETGRLAVGDAPSSVLIDPTGQRGYVFNSFASTMTVLDLARRTVSATVGSAPGDGHGAFSRSGDQLYVVHALNSYLDVLDPFTLAQQRRYYVGMGVCALKVDQRSGIVYTGRKSDAWVQALEPFTFNTIATVPLGGSPAYLTIDADENRLYAVNPARRRVQLVNLVSYRLENELELPAPPHRLALMGER</sequence>
<dbReference type="RefSeq" id="WP_135871226.1">
    <property type="nucleotide sequence ID" value="NZ_SRSC01000003.1"/>
</dbReference>
<comment type="caution">
    <text evidence="1">The sequence shown here is derived from an EMBL/GenBank/DDBJ whole genome shotgun (WGS) entry which is preliminary data.</text>
</comment>
<accession>A0A4S1CES1</accession>
<dbReference type="InterPro" id="IPR011048">
    <property type="entry name" value="Haem_d1_sf"/>
</dbReference>
<gene>
    <name evidence="1" type="ORF">E4633_14610</name>
</gene>